<name>A0A0D0HAV0_9BACT</name>
<comment type="caution">
    <text evidence="4">Lacks conserved residue(s) required for the propagation of feature annotation.</text>
</comment>
<evidence type="ECO:0000256" key="4">
    <source>
        <dbReference type="PROSITE-ProRule" id="PRU00236"/>
    </source>
</evidence>
<organism evidence="6 7">
    <name type="scientific">Prevotella pectinovora</name>
    <dbReference type="NCBI Taxonomy" id="1602169"/>
    <lineage>
        <taxon>Bacteria</taxon>
        <taxon>Pseudomonadati</taxon>
        <taxon>Bacteroidota</taxon>
        <taxon>Bacteroidia</taxon>
        <taxon>Bacteroidales</taxon>
        <taxon>Prevotellaceae</taxon>
        <taxon>Prevotella</taxon>
    </lineage>
</organism>
<keyword evidence="7" id="KW-1185">Reference proteome</keyword>
<evidence type="ECO:0000256" key="3">
    <source>
        <dbReference type="ARBA" id="ARBA00023027"/>
    </source>
</evidence>
<dbReference type="InterPro" id="IPR026591">
    <property type="entry name" value="Sirtuin_cat_small_dom_sf"/>
</dbReference>
<protein>
    <recommendedName>
        <fullName evidence="1">protein acetyllysine N-acetyltransferase</fullName>
        <ecNumber evidence="1">2.3.1.286</ecNumber>
    </recommendedName>
</protein>
<proteinExistence type="predicted"/>
<evidence type="ECO:0000259" key="5">
    <source>
        <dbReference type="PROSITE" id="PS50305"/>
    </source>
</evidence>
<dbReference type="EC" id="2.3.1.286" evidence="1"/>
<dbReference type="GeneID" id="93484154"/>
<dbReference type="GO" id="GO:0070403">
    <property type="term" value="F:NAD+ binding"/>
    <property type="evidence" value="ECO:0007669"/>
    <property type="project" value="InterPro"/>
</dbReference>
<dbReference type="PANTHER" id="PTHR11085:SF4">
    <property type="entry name" value="NAD-DEPENDENT PROTEIN DEACYLASE"/>
    <property type="match status" value="1"/>
</dbReference>
<accession>A0A0D0HAV0</accession>
<gene>
    <name evidence="6" type="ORF">ST44_11080</name>
</gene>
<keyword evidence="2" id="KW-0808">Transferase</keyword>
<dbReference type="Pfam" id="PF02146">
    <property type="entry name" value="SIR2"/>
    <property type="match status" value="1"/>
</dbReference>
<dbReference type="Gene3D" id="3.40.50.1220">
    <property type="entry name" value="TPP-binding domain"/>
    <property type="match status" value="1"/>
</dbReference>
<dbReference type="InterPro" id="IPR029035">
    <property type="entry name" value="DHS-like_NAD/FAD-binding_dom"/>
</dbReference>
<evidence type="ECO:0000256" key="2">
    <source>
        <dbReference type="ARBA" id="ARBA00022679"/>
    </source>
</evidence>
<dbReference type="SUPFAM" id="SSF52467">
    <property type="entry name" value="DHS-like NAD/FAD-binding domain"/>
    <property type="match status" value="1"/>
</dbReference>
<dbReference type="InterPro" id="IPR026590">
    <property type="entry name" value="Ssirtuin_cat_dom"/>
</dbReference>
<dbReference type="InterPro" id="IPR003000">
    <property type="entry name" value="Sirtuin"/>
</dbReference>
<evidence type="ECO:0000313" key="6">
    <source>
        <dbReference type="EMBL" id="KIP60537.1"/>
    </source>
</evidence>
<dbReference type="RefSeq" id="WP_042519984.1">
    <property type="nucleotide sequence ID" value="NZ_JBGLIV010000001.1"/>
</dbReference>
<comment type="caution">
    <text evidence="6">The sequence shown here is derived from an EMBL/GenBank/DDBJ whole genome shotgun (WGS) entry which is preliminary data.</text>
</comment>
<dbReference type="EMBL" id="JXQK01000080">
    <property type="protein sequence ID" value="KIP60537.1"/>
    <property type="molecule type" value="Genomic_DNA"/>
</dbReference>
<reference evidence="6 7" key="1">
    <citation type="submission" date="2015-01" db="EMBL/GenBank/DDBJ databases">
        <title>Comparative genomics of non-oral Prevotella species.</title>
        <authorList>
            <person name="Accetto T."/>
            <person name="Nograsek B."/>
            <person name="Avgustin G."/>
        </authorList>
    </citation>
    <scope>NUCLEOTIDE SEQUENCE [LARGE SCALE GENOMIC DNA]</scope>
    <source>
        <strain evidence="6 7">P5-119</strain>
    </source>
</reference>
<dbReference type="STRING" id="1602171.ST44_11080"/>
<dbReference type="PANTHER" id="PTHR11085">
    <property type="entry name" value="NAD-DEPENDENT PROTEIN DEACYLASE SIRTUIN-5, MITOCHONDRIAL-RELATED"/>
    <property type="match status" value="1"/>
</dbReference>
<dbReference type="PROSITE" id="PS50305">
    <property type="entry name" value="SIRTUIN"/>
    <property type="match status" value="1"/>
</dbReference>
<sequence length="229" mass="25096">MKKIVVLTGAGISAESGLSTFRDEDGLWEQHPVERVATHEAWERDPVYVNDFYNMLRGKLLAAKPNDGHRLVADLEKKYQVTVVTQNVDNLHEMAGSTHVIHLHGELMKVCSSRDVDNPHFIKTLTPDNLEVAPGEKAGDGSLLRPYIVFFGEAVPNIEKAAAEVMEADIMIIIGTSLAVYPAAGLMRFAKPGTPIYLIDPRPTVSAKQNLHVIAKGASEGMRELSAML</sequence>
<dbReference type="InterPro" id="IPR050134">
    <property type="entry name" value="NAD-dep_sirtuin_deacylases"/>
</dbReference>
<dbReference type="AlphaFoldDB" id="A0A0D0HAV0"/>
<evidence type="ECO:0000256" key="1">
    <source>
        <dbReference type="ARBA" id="ARBA00012928"/>
    </source>
</evidence>
<evidence type="ECO:0000313" key="7">
    <source>
        <dbReference type="Proteomes" id="UP000032046"/>
    </source>
</evidence>
<feature type="domain" description="Deacetylase sirtuin-type" evidence="5">
    <location>
        <begin position="1"/>
        <end position="229"/>
    </location>
</feature>
<dbReference type="Gene3D" id="3.30.1600.10">
    <property type="entry name" value="SIR2/SIRT2 'Small Domain"/>
    <property type="match status" value="1"/>
</dbReference>
<dbReference type="GO" id="GO:0017136">
    <property type="term" value="F:histone deacetylase activity, NAD-dependent"/>
    <property type="evidence" value="ECO:0007669"/>
    <property type="project" value="TreeGrafter"/>
</dbReference>
<dbReference type="Proteomes" id="UP000032046">
    <property type="component" value="Unassembled WGS sequence"/>
</dbReference>
<keyword evidence="3" id="KW-0520">NAD</keyword>